<sequence length="165" mass="18343">MSRVIVGTCQECGENLRVKTIGVKESMNLTCKCGAKNIIHPPNDLVINAEEERIKKTNLAETSGFSNICDICGKALGSEDIIVVPPSVVVTASNSGFSPSRLPMTWKEQYEQQGMELGVPGELKYHTAFSMHWILVVERNASEDWGICKECREEIDLYMKSMQSN</sequence>
<protein>
    <submittedName>
        <fullName evidence="1">Uncharacterized protein</fullName>
    </submittedName>
</protein>
<reference evidence="1 2" key="1">
    <citation type="journal article" date="2018" name="ISME J.">
        <title>Endosymbiont genomes yield clues of tubeworm success.</title>
        <authorList>
            <person name="Li Y."/>
            <person name="Liles M.R."/>
            <person name="Halanych K.M."/>
        </authorList>
    </citation>
    <scope>NUCLEOTIDE SEQUENCE [LARGE SCALE GENOMIC DNA]</scope>
    <source>
        <strain evidence="1">A1462</strain>
    </source>
</reference>
<organism evidence="1 2">
    <name type="scientific">endosymbiont of Escarpia spicata</name>
    <dbReference type="NCBI Taxonomy" id="2200908"/>
    <lineage>
        <taxon>Bacteria</taxon>
        <taxon>Pseudomonadati</taxon>
        <taxon>Pseudomonadota</taxon>
        <taxon>Gammaproteobacteria</taxon>
        <taxon>sulfur-oxidizing symbionts</taxon>
    </lineage>
</organism>
<proteinExistence type="predicted"/>
<dbReference type="AlphaFoldDB" id="A0A370DAY9"/>
<gene>
    <name evidence="1" type="ORF">DIZ78_16640</name>
</gene>
<evidence type="ECO:0000313" key="2">
    <source>
        <dbReference type="Proteomes" id="UP000254771"/>
    </source>
</evidence>
<comment type="caution">
    <text evidence="1">The sequence shown here is derived from an EMBL/GenBank/DDBJ whole genome shotgun (WGS) entry which is preliminary data.</text>
</comment>
<accession>A0A370DAY9</accession>
<keyword evidence="2" id="KW-1185">Reference proteome</keyword>
<dbReference type="Proteomes" id="UP000254771">
    <property type="component" value="Unassembled WGS sequence"/>
</dbReference>
<evidence type="ECO:0000313" key="1">
    <source>
        <dbReference type="EMBL" id="RDH82055.1"/>
    </source>
</evidence>
<dbReference type="EMBL" id="QFXE01000021">
    <property type="protein sequence ID" value="RDH82055.1"/>
    <property type="molecule type" value="Genomic_DNA"/>
</dbReference>
<name>A0A370DAY9_9GAMM</name>